<evidence type="ECO:0000313" key="4">
    <source>
        <dbReference type="Proteomes" id="UP000251002"/>
    </source>
</evidence>
<dbReference type="RefSeq" id="WP_112224052.1">
    <property type="nucleotide sequence ID" value="NZ_CP047673.1"/>
</dbReference>
<name>A0A365KR53_9BACL</name>
<dbReference type="AlphaFoldDB" id="A0A365KR53"/>
<sequence>MELFGVGVEQIYMYGLLIAAGLTLLYVLFGDMADAGEGLPLLNPAVLLAFFTLFFAIAFVLEKAGGLNSASIILISATAAVVLDFLLYFFVLLPLKSAESSIAYTEESLLGQVARVIIPIPVDGYGEVVLETYGGMISKRAAGYDNEPIAQDEQVLIIDIADGTLYVREYEPFVLRNKK</sequence>
<dbReference type="Gene3D" id="2.40.50.140">
    <property type="entry name" value="Nucleic acid-binding proteins"/>
    <property type="match status" value="1"/>
</dbReference>
<keyword evidence="1" id="KW-1133">Transmembrane helix</keyword>
<keyword evidence="1" id="KW-0812">Transmembrane</keyword>
<feature type="transmembrane region" description="Helical" evidence="1">
    <location>
        <begin position="12"/>
        <end position="29"/>
    </location>
</feature>
<dbReference type="InterPro" id="IPR058653">
    <property type="entry name" value="NfeD2_TM"/>
</dbReference>
<keyword evidence="4" id="KW-1185">Reference proteome</keyword>
<evidence type="ECO:0000259" key="2">
    <source>
        <dbReference type="Pfam" id="PF25842"/>
    </source>
</evidence>
<reference evidence="3 4" key="1">
    <citation type="submission" date="2018-06" db="EMBL/GenBank/DDBJ databases">
        <title>The draft genome sequences of strains SCU63 and S1.</title>
        <authorList>
            <person name="Gan L."/>
        </authorList>
    </citation>
    <scope>NUCLEOTIDE SEQUENCE [LARGE SCALE GENOMIC DNA]</scope>
    <source>
        <strain evidence="3 4">SCU63</strain>
    </source>
</reference>
<evidence type="ECO:0000313" key="3">
    <source>
        <dbReference type="EMBL" id="RAZ75657.1"/>
    </source>
</evidence>
<evidence type="ECO:0000256" key="1">
    <source>
        <dbReference type="SAM" id="Phobius"/>
    </source>
</evidence>
<dbReference type="EMBL" id="QLZR01000005">
    <property type="protein sequence ID" value="RAZ75657.1"/>
    <property type="molecule type" value="Genomic_DNA"/>
</dbReference>
<dbReference type="InterPro" id="IPR012340">
    <property type="entry name" value="NA-bd_OB-fold"/>
</dbReference>
<dbReference type="Proteomes" id="UP000251002">
    <property type="component" value="Unassembled WGS sequence"/>
</dbReference>
<feature type="transmembrane region" description="Helical" evidence="1">
    <location>
        <begin position="72"/>
        <end position="93"/>
    </location>
</feature>
<dbReference type="Pfam" id="PF25842">
    <property type="entry name" value="NfeD_TM"/>
    <property type="match status" value="1"/>
</dbReference>
<comment type="caution">
    <text evidence="3">The sequence shown here is derived from an EMBL/GenBank/DDBJ whole genome shotgun (WGS) entry which is preliminary data.</text>
</comment>
<proteinExistence type="predicted"/>
<protein>
    <recommendedName>
        <fullName evidence="2">Membrane protein NfeD2 N-terminal transmembrane domain-containing protein</fullName>
    </recommendedName>
</protein>
<accession>A0A365KR53</accession>
<feature type="domain" description="Membrane protein NfeD2 N-terminal transmembrane" evidence="2">
    <location>
        <begin position="2"/>
        <end position="100"/>
    </location>
</feature>
<gene>
    <name evidence="3" type="ORF">DP120_12695</name>
</gene>
<keyword evidence="1" id="KW-0472">Membrane</keyword>
<organism evidence="3 4">
    <name type="scientific">Planococcus halotolerans</name>
    <dbReference type="NCBI Taxonomy" id="2233542"/>
    <lineage>
        <taxon>Bacteria</taxon>
        <taxon>Bacillati</taxon>
        <taxon>Bacillota</taxon>
        <taxon>Bacilli</taxon>
        <taxon>Bacillales</taxon>
        <taxon>Caryophanaceae</taxon>
        <taxon>Planococcus</taxon>
    </lineage>
</organism>
<feature type="transmembrane region" description="Helical" evidence="1">
    <location>
        <begin position="41"/>
        <end position="60"/>
    </location>
</feature>